<comment type="catalytic activity">
    <reaction evidence="7 12">
        <text>(S)-malate + NAD(+) = oxaloacetate + NADH + H(+)</text>
        <dbReference type="Rhea" id="RHEA:21432"/>
        <dbReference type="ChEBI" id="CHEBI:15378"/>
        <dbReference type="ChEBI" id="CHEBI:15589"/>
        <dbReference type="ChEBI" id="CHEBI:16452"/>
        <dbReference type="ChEBI" id="CHEBI:57540"/>
        <dbReference type="ChEBI" id="CHEBI:57945"/>
        <dbReference type="EC" id="1.1.1.37"/>
    </reaction>
</comment>
<keyword evidence="16" id="KW-1185">Reference proteome</keyword>
<dbReference type="InterPro" id="IPR001557">
    <property type="entry name" value="L-lactate/malate_DH"/>
</dbReference>
<feature type="binding site" evidence="9">
    <location>
        <position position="86"/>
    </location>
    <ligand>
        <name>substrate</name>
    </ligand>
</feature>
<dbReference type="FunFam" id="3.90.110.10:FF:000009">
    <property type="entry name" value="Malate dehydrogenase"/>
    <property type="match status" value="1"/>
</dbReference>
<feature type="binding site" evidence="10">
    <location>
        <position position="237"/>
    </location>
    <ligand>
        <name>NAD(+)</name>
        <dbReference type="ChEBI" id="CHEBI:57540"/>
    </ligand>
</feature>
<dbReference type="SUPFAM" id="SSF56327">
    <property type="entry name" value="LDH C-terminal domain-like"/>
    <property type="match status" value="1"/>
</dbReference>
<evidence type="ECO:0000313" key="15">
    <source>
        <dbReference type="EMBL" id="QID78463.1"/>
    </source>
</evidence>
<dbReference type="OrthoDB" id="4069699at2759"/>
<evidence type="ECO:0000256" key="10">
    <source>
        <dbReference type="PIRSR" id="PIRSR000102-3"/>
    </source>
</evidence>
<feature type="binding site" evidence="9">
    <location>
        <position position="118"/>
    </location>
    <ligand>
        <name>substrate</name>
    </ligand>
</feature>
<evidence type="ECO:0000256" key="8">
    <source>
        <dbReference type="PIRSR" id="PIRSR000102-1"/>
    </source>
</evidence>
<dbReference type="GO" id="GO:0005739">
    <property type="term" value="C:mitochondrion"/>
    <property type="evidence" value="ECO:0007669"/>
    <property type="project" value="TreeGrafter"/>
</dbReference>
<dbReference type="AlphaFoldDB" id="A0A6C1DPG1"/>
<dbReference type="EMBL" id="CP048985">
    <property type="protein sequence ID" value="QID78463.1"/>
    <property type="molecule type" value="Genomic_DNA"/>
</dbReference>
<keyword evidence="6 10" id="KW-0520">NAD</keyword>
<feature type="binding site" evidence="10">
    <location>
        <position position="93"/>
    </location>
    <ligand>
        <name>NAD(+)</name>
        <dbReference type="ChEBI" id="CHEBI:57540"/>
    </ligand>
</feature>
<dbReference type="SUPFAM" id="SSF51735">
    <property type="entry name" value="NAD(P)-binding Rossmann-fold domains"/>
    <property type="match status" value="1"/>
</dbReference>
<name>A0A6C1DPG1_SACPS</name>
<dbReference type="GO" id="GO:0006099">
    <property type="term" value="P:tricarboxylic acid cycle"/>
    <property type="evidence" value="ECO:0007669"/>
    <property type="project" value="UniProtKB-KW"/>
</dbReference>
<feature type="binding site" evidence="9">
    <location>
        <position position="152"/>
    </location>
    <ligand>
        <name>substrate</name>
    </ligand>
</feature>
<protein>
    <recommendedName>
        <fullName evidence="3 12">Malate dehydrogenase</fullName>
        <ecNumber evidence="3 12">1.1.1.37</ecNumber>
    </recommendedName>
</protein>
<evidence type="ECO:0000256" key="3">
    <source>
        <dbReference type="ARBA" id="ARBA00012995"/>
    </source>
</evidence>
<feature type="domain" description="Lactate/malate dehydrogenase C-terminal" evidence="14">
    <location>
        <begin position="146"/>
        <end position="336"/>
    </location>
</feature>
<sequence length="343" mass="37186">MVKVAILGASGGVGQPLSLLLKLSPYVSELALYDIRAAEGIGKDLSHINTNSSCVGYDKDSIENTLSNAQVVLIPAGVPRKPGLTRDDLFKMNAGIVKSLVTAVGKFAPNARILVISNPVNSLVPIAVETLKKMGKFKPGNVMGVTNLDLVRAETFLVDYLMLKNPKIGQEQDKTTMHRKVTVIGGHSGETIIPIITDKSLVFQLDKQYEHFIHRVQFGGDEIVQAKQGAGSATLSMAFAGAKFAEEVLRSFHNEKPETESLSAFVYLPGLKNGKKAQQLVGDNSIEYFSLPIVLRNGSVVSIDTSVLEKLSPREEQLVNTAVKELRKNIEKGKSFILDSSKL</sequence>
<dbReference type="Proteomes" id="UP000501346">
    <property type="component" value="Chromosome ScIV"/>
</dbReference>
<reference evidence="15 16" key="1">
    <citation type="journal article" date="2019" name="BMC Genomics">
        <title>Chromosome level assembly and comparative genome analysis confirm lager-brewing yeasts originated from a single hybridization.</title>
        <authorList>
            <person name="Salazar A.N."/>
            <person name="Gorter de Vries A.R."/>
            <person name="van den Broek M."/>
            <person name="Brouwers N."/>
            <person name="de la Torre Cortes P."/>
            <person name="Kuijpers N.G.A."/>
            <person name="Daran J.G."/>
            <person name="Abeel T."/>
        </authorList>
    </citation>
    <scope>NUCLEOTIDE SEQUENCE [LARGE SCALE GENOMIC DNA]</scope>
    <source>
        <strain evidence="15 16">CBS 1483</strain>
    </source>
</reference>
<keyword evidence="5 11" id="KW-0560">Oxidoreductase</keyword>
<feature type="binding site" evidence="10">
    <location>
        <position position="34"/>
    </location>
    <ligand>
        <name>NAD(+)</name>
        <dbReference type="ChEBI" id="CHEBI:57540"/>
    </ligand>
</feature>
<dbReference type="InterPro" id="IPR001236">
    <property type="entry name" value="Lactate/malate_DH_N"/>
</dbReference>
<gene>
    <name evidence="15" type="primary">MDH3_1</name>
    <name evidence="15" type="ORF">GRS66_000669</name>
</gene>
<feature type="binding site" evidence="9">
    <location>
        <position position="80"/>
    </location>
    <ligand>
        <name>substrate</name>
    </ligand>
</feature>
<comment type="similarity">
    <text evidence="1">Belongs to the LDH/MDH superfamily. MDH type 1 family.</text>
</comment>
<dbReference type="GO" id="GO:0006108">
    <property type="term" value="P:malate metabolic process"/>
    <property type="evidence" value="ECO:0007669"/>
    <property type="project" value="InterPro"/>
</dbReference>
<dbReference type="FunFam" id="3.40.50.720:FF:000268">
    <property type="entry name" value="Malate dehydrogenase"/>
    <property type="match status" value="1"/>
</dbReference>
<dbReference type="PANTHER" id="PTHR11540:SF72">
    <property type="entry name" value="MALATE DEHYDROGENASE, PEROXISOMAL"/>
    <property type="match status" value="1"/>
</dbReference>
<dbReference type="GO" id="GO:0030060">
    <property type="term" value="F:L-malate dehydrogenase (NAD+) activity"/>
    <property type="evidence" value="ECO:0007669"/>
    <property type="project" value="UniProtKB-EC"/>
</dbReference>
<organism evidence="15 16">
    <name type="scientific">Saccharomyces pastorianus</name>
    <name type="common">Lager yeast</name>
    <name type="synonym">Saccharomyces cerevisiae x Saccharomyces eubayanus</name>
    <dbReference type="NCBI Taxonomy" id="27292"/>
    <lineage>
        <taxon>Eukaryota</taxon>
        <taxon>Fungi</taxon>
        <taxon>Dikarya</taxon>
        <taxon>Ascomycota</taxon>
        <taxon>Saccharomycotina</taxon>
        <taxon>Saccharomycetes</taxon>
        <taxon>Saccharomycetales</taxon>
        <taxon>Saccharomycetaceae</taxon>
        <taxon>Saccharomyces</taxon>
    </lineage>
</organism>
<dbReference type="NCBIfam" id="TIGR01772">
    <property type="entry name" value="MDH_euk_gproteo"/>
    <property type="match status" value="1"/>
</dbReference>
<evidence type="ECO:0000256" key="1">
    <source>
        <dbReference type="ARBA" id="ARBA00008824"/>
    </source>
</evidence>
<feature type="binding site" evidence="10">
    <location>
        <begin position="8"/>
        <end position="14"/>
    </location>
    <ligand>
        <name>NAD(+)</name>
        <dbReference type="ChEBI" id="CHEBI:57540"/>
    </ligand>
</feature>
<accession>A0A6C1DPG1</accession>
<dbReference type="Pfam" id="PF00056">
    <property type="entry name" value="Ldh_1_N"/>
    <property type="match status" value="1"/>
</dbReference>
<evidence type="ECO:0000256" key="9">
    <source>
        <dbReference type="PIRSR" id="PIRSR000102-2"/>
    </source>
</evidence>
<dbReference type="InterPro" id="IPR036291">
    <property type="entry name" value="NAD(P)-bd_dom_sf"/>
</dbReference>
<evidence type="ECO:0000256" key="12">
    <source>
        <dbReference type="RuleBase" id="RU003405"/>
    </source>
</evidence>
<evidence type="ECO:0000256" key="7">
    <source>
        <dbReference type="ARBA" id="ARBA00048313"/>
    </source>
</evidence>
<dbReference type="InterPro" id="IPR022383">
    <property type="entry name" value="Lactate/malate_DH_C"/>
</dbReference>
<evidence type="ECO:0000313" key="16">
    <source>
        <dbReference type="Proteomes" id="UP000501346"/>
    </source>
</evidence>
<dbReference type="InterPro" id="IPR010097">
    <property type="entry name" value="Malate_DH_type1"/>
</dbReference>
<dbReference type="PROSITE" id="PS00068">
    <property type="entry name" value="MDH"/>
    <property type="match status" value="1"/>
</dbReference>
<proteinExistence type="inferred from homology"/>
<dbReference type="InterPro" id="IPR001252">
    <property type="entry name" value="Malate_DH_AS"/>
</dbReference>
<feature type="binding site" evidence="10">
    <location>
        <begin position="116"/>
        <end position="118"/>
    </location>
    <ligand>
        <name>NAD(+)</name>
        <dbReference type="ChEBI" id="CHEBI:57540"/>
    </ligand>
</feature>
<comment type="subunit">
    <text evidence="2">Homodimer.</text>
</comment>
<evidence type="ECO:0000256" key="4">
    <source>
        <dbReference type="ARBA" id="ARBA00022532"/>
    </source>
</evidence>
<feature type="domain" description="Lactate/malate dehydrogenase N-terminal" evidence="13">
    <location>
        <begin position="2"/>
        <end position="144"/>
    </location>
</feature>
<dbReference type="Gene3D" id="3.90.110.10">
    <property type="entry name" value="Lactate dehydrogenase/glycoside hydrolase, family 4, C-terminal"/>
    <property type="match status" value="1"/>
</dbReference>
<evidence type="ECO:0000256" key="11">
    <source>
        <dbReference type="RuleBase" id="RU003369"/>
    </source>
</evidence>
<evidence type="ECO:0000259" key="13">
    <source>
        <dbReference type="Pfam" id="PF00056"/>
    </source>
</evidence>
<dbReference type="PIRSF" id="PIRSF000102">
    <property type="entry name" value="Lac_mal_DH"/>
    <property type="match status" value="1"/>
</dbReference>
<evidence type="ECO:0000256" key="6">
    <source>
        <dbReference type="ARBA" id="ARBA00023027"/>
    </source>
</evidence>
<evidence type="ECO:0000256" key="5">
    <source>
        <dbReference type="ARBA" id="ARBA00023002"/>
    </source>
</evidence>
<dbReference type="Pfam" id="PF02866">
    <property type="entry name" value="Ldh_1_C"/>
    <property type="match status" value="1"/>
</dbReference>
<keyword evidence="4 12" id="KW-0816">Tricarboxylic acid cycle</keyword>
<evidence type="ECO:0000256" key="2">
    <source>
        <dbReference type="ARBA" id="ARBA00011738"/>
    </source>
</evidence>
<dbReference type="EC" id="1.1.1.37" evidence="3 12"/>
<dbReference type="CDD" id="cd01337">
    <property type="entry name" value="MDH_glyoxysomal_mitochondrial"/>
    <property type="match status" value="1"/>
</dbReference>
<feature type="active site" description="Proton acceptor" evidence="8">
    <location>
        <position position="187"/>
    </location>
</feature>
<evidence type="ECO:0000259" key="14">
    <source>
        <dbReference type="Pfam" id="PF02866"/>
    </source>
</evidence>
<dbReference type="GO" id="GO:0070013">
    <property type="term" value="C:intracellular organelle lumen"/>
    <property type="evidence" value="ECO:0007669"/>
    <property type="project" value="UniProtKB-ARBA"/>
</dbReference>
<dbReference type="InterPro" id="IPR015955">
    <property type="entry name" value="Lactate_DH/Glyco_Ohase_4_C"/>
</dbReference>
<dbReference type="PANTHER" id="PTHR11540">
    <property type="entry name" value="MALATE AND LACTATE DEHYDROGENASE"/>
    <property type="match status" value="1"/>
</dbReference>
<dbReference type="Gene3D" id="3.40.50.720">
    <property type="entry name" value="NAD(P)-binding Rossmann-like Domain"/>
    <property type="match status" value="1"/>
</dbReference>